<accession>A0AAW1CEI1</accession>
<evidence type="ECO:0000313" key="2">
    <source>
        <dbReference type="EMBL" id="KAK9496406.1"/>
    </source>
</evidence>
<evidence type="ECO:0000256" key="1">
    <source>
        <dbReference type="SAM" id="MobiDB-lite"/>
    </source>
</evidence>
<feature type="compositionally biased region" description="Gly residues" evidence="1">
    <location>
        <begin position="47"/>
        <end position="64"/>
    </location>
</feature>
<name>A0AAW1CEI1_9HEMI</name>
<protein>
    <submittedName>
        <fullName evidence="2">Uncharacterized protein</fullName>
    </submittedName>
</protein>
<gene>
    <name evidence="2" type="ORF">O3M35_013309</name>
</gene>
<reference evidence="2 3" key="1">
    <citation type="submission" date="2022-12" db="EMBL/GenBank/DDBJ databases">
        <title>Chromosome-level genome assembly of true bugs.</title>
        <authorList>
            <person name="Ma L."/>
            <person name="Li H."/>
        </authorList>
    </citation>
    <scope>NUCLEOTIDE SEQUENCE [LARGE SCALE GENOMIC DNA]</scope>
    <source>
        <strain evidence="2">Lab_2022b</strain>
    </source>
</reference>
<sequence length="107" mass="11811">MRTSSVAALVSLLNSRFWYIRSDLENSRRVNGLIEKNPVGGRRRGRGGGGEGGRRGGGGRGGRGGGREGRRGGGGYNCLALWYWLESHERAYFFADFFKANGKFFDF</sequence>
<proteinExistence type="predicted"/>
<organism evidence="2 3">
    <name type="scientific">Rhynocoris fuscipes</name>
    <dbReference type="NCBI Taxonomy" id="488301"/>
    <lineage>
        <taxon>Eukaryota</taxon>
        <taxon>Metazoa</taxon>
        <taxon>Ecdysozoa</taxon>
        <taxon>Arthropoda</taxon>
        <taxon>Hexapoda</taxon>
        <taxon>Insecta</taxon>
        <taxon>Pterygota</taxon>
        <taxon>Neoptera</taxon>
        <taxon>Paraneoptera</taxon>
        <taxon>Hemiptera</taxon>
        <taxon>Heteroptera</taxon>
        <taxon>Panheteroptera</taxon>
        <taxon>Cimicomorpha</taxon>
        <taxon>Reduviidae</taxon>
        <taxon>Harpactorinae</taxon>
        <taxon>Harpactorini</taxon>
        <taxon>Rhynocoris</taxon>
    </lineage>
</organism>
<comment type="caution">
    <text evidence="2">The sequence shown here is derived from an EMBL/GenBank/DDBJ whole genome shotgun (WGS) entry which is preliminary data.</text>
</comment>
<feature type="region of interest" description="Disordered" evidence="1">
    <location>
        <begin position="35"/>
        <end position="75"/>
    </location>
</feature>
<evidence type="ECO:0000313" key="3">
    <source>
        <dbReference type="Proteomes" id="UP001461498"/>
    </source>
</evidence>
<dbReference type="Proteomes" id="UP001461498">
    <property type="component" value="Unassembled WGS sequence"/>
</dbReference>
<dbReference type="EMBL" id="JAPXFL010000085">
    <property type="protein sequence ID" value="KAK9496406.1"/>
    <property type="molecule type" value="Genomic_DNA"/>
</dbReference>
<dbReference type="AlphaFoldDB" id="A0AAW1CEI1"/>
<keyword evidence="3" id="KW-1185">Reference proteome</keyword>